<organism evidence="2 3">
    <name type="scientific">Molossus molossus</name>
    <name type="common">Pallas' mastiff bat</name>
    <name type="synonym">Vespertilio molossus</name>
    <dbReference type="NCBI Taxonomy" id="27622"/>
    <lineage>
        <taxon>Eukaryota</taxon>
        <taxon>Metazoa</taxon>
        <taxon>Chordata</taxon>
        <taxon>Craniata</taxon>
        <taxon>Vertebrata</taxon>
        <taxon>Euteleostomi</taxon>
        <taxon>Mammalia</taxon>
        <taxon>Eutheria</taxon>
        <taxon>Laurasiatheria</taxon>
        <taxon>Chiroptera</taxon>
        <taxon>Yangochiroptera</taxon>
        <taxon>Molossidae</taxon>
        <taxon>Molossus</taxon>
    </lineage>
</organism>
<evidence type="ECO:0000256" key="1">
    <source>
        <dbReference type="SAM" id="MobiDB-lite"/>
    </source>
</evidence>
<evidence type="ECO:0000313" key="3">
    <source>
        <dbReference type="Proteomes" id="UP000550707"/>
    </source>
</evidence>
<proteinExistence type="predicted"/>
<dbReference type="EMBL" id="JACASF010000001">
    <property type="protein sequence ID" value="KAF6500719.1"/>
    <property type="molecule type" value="Genomic_DNA"/>
</dbReference>
<feature type="compositionally biased region" description="Pro residues" evidence="1">
    <location>
        <begin position="1"/>
        <end position="10"/>
    </location>
</feature>
<reference evidence="2 3" key="1">
    <citation type="journal article" date="2020" name="Nature">
        <title>Six reference-quality genomes reveal evolution of bat adaptations.</title>
        <authorList>
            <person name="Jebb D."/>
            <person name="Huang Z."/>
            <person name="Pippel M."/>
            <person name="Hughes G.M."/>
            <person name="Lavrichenko K."/>
            <person name="Devanna P."/>
            <person name="Winkler S."/>
            <person name="Jermiin L.S."/>
            <person name="Skirmuntt E.C."/>
            <person name="Katzourakis A."/>
            <person name="Burkitt-Gray L."/>
            <person name="Ray D.A."/>
            <person name="Sullivan K.A.M."/>
            <person name="Roscito J.G."/>
            <person name="Kirilenko B.M."/>
            <person name="Davalos L.M."/>
            <person name="Corthals A.P."/>
            <person name="Power M.L."/>
            <person name="Jones G."/>
            <person name="Ransome R.D."/>
            <person name="Dechmann D.K.N."/>
            <person name="Locatelli A.G."/>
            <person name="Puechmaille S.J."/>
            <person name="Fedrigo O."/>
            <person name="Jarvis E.D."/>
            <person name="Hiller M."/>
            <person name="Vernes S.C."/>
            <person name="Myers E.W."/>
            <person name="Teeling E.C."/>
        </authorList>
    </citation>
    <scope>NUCLEOTIDE SEQUENCE [LARGE SCALE GENOMIC DNA]</scope>
    <source>
        <strain evidence="2">MMolMol1</strain>
        <tissue evidence="2">Muscle</tissue>
    </source>
</reference>
<dbReference type="InParanoid" id="A0A7J8JWI2"/>
<dbReference type="AlphaFoldDB" id="A0A7J8JWI2"/>
<accession>A0A7J8JWI2</accession>
<sequence>MGMLPRPKPLPATVTKPGTAPEGSLDSSSRESEVTDPTNTLAVTCRAFCRWGVSRAISPGPKDETCNEARLPPRSPADAALAMPVRPLRLWPLPARLPCRHLSTGPDQALVLHLARAAIVSRLACGGCLLF</sequence>
<evidence type="ECO:0000313" key="2">
    <source>
        <dbReference type="EMBL" id="KAF6500719.1"/>
    </source>
</evidence>
<name>A0A7J8JWI2_MOLMO</name>
<gene>
    <name evidence="2" type="ORF">HJG59_007778</name>
</gene>
<feature type="region of interest" description="Disordered" evidence="1">
    <location>
        <begin position="1"/>
        <end position="38"/>
    </location>
</feature>
<comment type="caution">
    <text evidence="2">The sequence shown here is derived from an EMBL/GenBank/DDBJ whole genome shotgun (WGS) entry which is preliminary data.</text>
</comment>
<keyword evidence="3" id="KW-1185">Reference proteome</keyword>
<dbReference type="Proteomes" id="UP000550707">
    <property type="component" value="Unassembled WGS sequence"/>
</dbReference>
<protein>
    <submittedName>
        <fullName evidence="2">Uncharacterized protein</fullName>
    </submittedName>
</protein>